<feature type="non-terminal residue" evidence="2">
    <location>
        <position position="1"/>
    </location>
</feature>
<accession>A0AAN6RZ97</accession>
<keyword evidence="3" id="KW-1185">Reference proteome</keyword>
<keyword evidence="2" id="KW-0418">Kinase</keyword>
<feature type="domain" description="Protein kinase" evidence="1">
    <location>
        <begin position="1"/>
        <end position="166"/>
    </location>
</feature>
<gene>
    <name evidence="2" type="ORF">QBC46DRAFT_226859</name>
</gene>
<dbReference type="InterPro" id="IPR050235">
    <property type="entry name" value="CK1_Ser-Thr_kinase"/>
</dbReference>
<dbReference type="Gene3D" id="1.10.510.10">
    <property type="entry name" value="Transferase(Phosphotransferase) domain 1"/>
    <property type="match status" value="1"/>
</dbReference>
<proteinExistence type="predicted"/>
<dbReference type="InterPro" id="IPR011009">
    <property type="entry name" value="Kinase-like_dom_sf"/>
</dbReference>
<protein>
    <submittedName>
        <fullName evidence="2">Kinase-like domain-containing protein</fullName>
    </submittedName>
</protein>
<dbReference type="AlphaFoldDB" id="A0AAN6RZ97"/>
<dbReference type="SUPFAM" id="SSF56112">
    <property type="entry name" value="Protein kinase-like (PK-like)"/>
    <property type="match status" value="1"/>
</dbReference>
<organism evidence="2 3">
    <name type="scientific">Diplogelasinospora grovesii</name>
    <dbReference type="NCBI Taxonomy" id="303347"/>
    <lineage>
        <taxon>Eukaryota</taxon>
        <taxon>Fungi</taxon>
        <taxon>Dikarya</taxon>
        <taxon>Ascomycota</taxon>
        <taxon>Pezizomycotina</taxon>
        <taxon>Sordariomycetes</taxon>
        <taxon>Sordariomycetidae</taxon>
        <taxon>Sordariales</taxon>
        <taxon>Diplogelasinosporaceae</taxon>
        <taxon>Diplogelasinospora</taxon>
    </lineage>
</organism>
<feature type="non-terminal residue" evidence="2">
    <location>
        <position position="166"/>
    </location>
</feature>
<dbReference type="GO" id="GO:0005524">
    <property type="term" value="F:ATP binding"/>
    <property type="evidence" value="ECO:0007669"/>
    <property type="project" value="InterPro"/>
</dbReference>
<comment type="caution">
    <text evidence="2">The sequence shown here is derived from an EMBL/GenBank/DDBJ whole genome shotgun (WGS) entry which is preliminary data.</text>
</comment>
<name>A0AAN6RZ97_9PEZI</name>
<dbReference type="PANTHER" id="PTHR11909">
    <property type="entry name" value="CASEIN KINASE-RELATED"/>
    <property type="match status" value="1"/>
</dbReference>
<dbReference type="EMBL" id="MU853927">
    <property type="protein sequence ID" value="KAK3935372.1"/>
    <property type="molecule type" value="Genomic_DNA"/>
</dbReference>
<sequence>DLIIQSFLVGRSETTAANDVYIIDFGMVKEYRNSKKQLIPTCRSLSGTARYTSINTHLHQEQSRRDDLEALGYVLTYLLRGSLPWQGVKEAKGLKYRRIGETKQATGAAELCKGYPIRFEKYLTYMRKLSLLGFKDMPDYDYLRGLLSQALKEAGGGEDSKFDWTK</sequence>
<evidence type="ECO:0000313" key="2">
    <source>
        <dbReference type="EMBL" id="KAK3935372.1"/>
    </source>
</evidence>
<dbReference type="PROSITE" id="PS50011">
    <property type="entry name" value="PROTEIN_KINASE_DOM"/>
    <property type="match status" value="1"/>
</dbReference>
<dbReference type="InterPro" id="IPR000719">
    <property type="entry name" value="Prot_kinase_dom"/>
</dbReference>
<evidence type="ECO:0000313" key="3">
    <source>
        <dbReference type="Proteomes" id="UP001303473"/>
    </source>
</evidence>
<dbReference type="GO" id="GO:0004672">
    <property type="term" value="F:protein kinase activity"/>
    <property type="evidence" value="ECO:0007669"/>
    <property type="project" value="InterPro"/>
</dbReference>
<reference evidence="3" key="1">
    <citation type="journal article" date="2023" name="Mol. Phylogenet. Evol.">
        <title>Genome-scale phylogeny and comparative genomics of the fungal order Sordariales.</title>
        <authorList>
            <person name="Hensen N."/>
            <person name="Bonometti L."/>
            <person name="Westerberg I."/>
            <person name="Brannstrom I.O."/>
            <person name="Guillou S."/>
            <person name="Cros-Aarteil S."/>
            <person name="Calhoun S."/>
            <person name="Haridas S."/>
            <person name="Kuo A."/>
            <person name="Mondo S."/>
            <person name="Pangilinan J."/>
            <person name="Riley R."/>
            <person name="LaButti K."/>
            <person name="Andreopoulos B."/>
            <person name="Lipzen A."/>
            <person name="Chen C."/>
            <person name="Yan M."/>
            <person name="Daum C."/>
            <person name="Ng V."/>
            <person name="Clum A."/>
            <person name="Steindorff A."/>
            <person name="Ohm R.A."/>
            <person name="Martin F."/>
            <person name="Silar P."/>
            <person name="Natvig D.O."/>
            <person name="Lalanne C."/>
            <person name="Gautier V."/>
            <person name="Ament-Velasquez S.L."/>
            <person name="Kruys A."/>
            <person name="Hutchinson M.I."/>
            <person name="Powell A.J."/>
            <person name="Barry K."/>
            <person name="Miller A.N."/>
            <person name="Grigoriev I.V."/>
            <person name="Debuchy R."/>
            <person name="Gladieux P."/>
            <person name="Hiltunen Thoren M."/>
            <person name="Johannesson H."/>
        </authorList>
    </citation>
    <scope>NUCLEOTIDE SEQUENCE [LARGE SCALE GENOMIC DNA]</scope>
    <source>
        <strain evidence="3">CBS 340.73</strain>
    </source>
</reference>
<keyword evidence="2" id="KW-0808">Transferase</keyword>
<dbReference type="Proteomes" id="UP001303473">
    <property type="component" value="Unassembled WGS sequence"/>
</dbReference>
<evidence type="ECO:0000259" key="1">
    <source>
        <dbReference type="PROSITE" id="PS50011"/>
    </source>
</evidence>